<dbReference type="SUPFAM" id="SSF52096">
    <property type="entry name" value="ClpP/crotonase"/>
    <property type="match status" value="1"/>
</dbReference>
<proteinExistence type="predicted"/>
<dbReference type="InterPro" id="IPR036034">
    <property type="entry name" value="PDZ_sf"/>
</dbReference>
<organism evidence="2 3">
    <name type="scientific">Niabella yanshanensis</name>
    <dbReference type="NCBI Taxonomy" id="577386"/>
    <lineage>
        <taxon>Bacteria</taxon>
        <taxon>Pseudomonadati</taxon>
        <taxon>Bacteroidota</taxon>
        <taxon>Chitinophagia</taxon>
        <taxon>Chitinophagales</taxon>
        <taxon>Chitinophagaceae</taxon>
        <taxon>Niabella</taxon>
    </lineage>
</organism>
<dbReference type="Gene3D" id="2.30.42.10">
    <property type="match status" value="1"/>
</dbReference>
<accession>A0ABZ0W8M0</accession>
<name>A0ABZ0W8M0_9BACT</name>
<dbReference type="SUPFAM" id="SSF50156">
    <property type="entry name" value="PDZ domain-like"/>
    <property type="match status" value="1"/>
</dbReference>
<reference evidence="2 3" key="1">
    <citation type="submission" date="2023-12" db="EMBL/GenBank/DDBJ databases">
        <title>Genome sequencing and assembly of bacterial species from a model synthetic community.</title>
        <authorList>
            <person name="Hogle S.L."/>
        </authorList>
    </citation>
    <scope>NUCLEOTIDE SEQUENCE [LARGE SCALE GENOMIC DNA]</scope>
    <source>
        <strain evidence="2 3">HAMBI_3031</strain>
    </source>
</reference>
<protein>
    <submittedName>
        <fullName evidence="2">S41 family peptidase</fullName>
    </submittedName>
</protein>
<evidence type="ECO:0000313" key="3">
    <source>
        <dbReference type="Proteomes" id="UP001325680"/>
    </source>
</evidence>
<dbReference type="Pfam" id="PF03572">
    <property type="entry name" value="Peptidase_S41"/>
    <property type="match status" value="1"/>
</dbReference>
<dbReference type="Gene3D" id="2.60.120.260">
    <property type="entry name" value="Galactose-binding domain-like"/>
    <property type="match status" value="1"/>
</dbReference>
<dbReference type="CDD" id="cd07562">
    <property type="entry name" value="Peptidase_S41_TRI"/>
    <property type="match status" value="1"/>
</dbReference>
<dbReference type="RefSeq" id="WP_114793245.1">
    <property type="nucleotide sequence ID" value="NZ_CP139960.1"/>
</dbReference>
<gene>
    <name evidence="2" type="ORF">U0035_01810</name>
</gene>
<keyword evidence="3" id="KW-1185">Reference proteome</keyword>
<evidence type="ECO:0000259" key="1">
    <source>
        <dbReference type="Pfam" id="PF03572"/>
    </source>
</evidence>
<sequence>MRSFLFILLFVCSLFSCKSPRQSGGYNLGFEDIYQDSAIGWKGYTLNDSTVYTAKLDSRIFRSGDYSASIAFEGGKPQFSTWARFITKKYAGDSITFSGFIKTENVTDGYAGLWMRIDPYIAFDNMHKRGAKGTTDWTEYRITLPLDPEKTDKIVLGGMLVGKGKMWLDDLKISIDGKDISELQPMVTAPAEDDREFDRGSLVTINDSDSSTIHTLYQLGLVWGYLKYRHPNVIKGDYNWDYELFRVLPELLKAQAGKRDDILLNWIDTLGKVPKATKRAVTDSISIQPDLSWIKQSGFSANLQSVLLNLSKAEISTESQYYVSKGRASNVSIEHERPYMQMPFTDDGYRLLALYRYWNIIQYFFPYKNDIGTDWKAILKKYIPKFLSAKNELAYKLSLLELAGQIHDSHAFFDFDYAIHNFLGNRQFPVRLKFINNQPVVTGFSDETLAQKNDLQIGDIVVKINGKAVETIVNRLRAYTPASNNWTQLRDIAGSLVRTNDSILSVDIIRNGKQKQKMVSSYDPGTFQTPKEFSMLNIPYKWVENKVGYIDHGKLKTRDLAAVFEQFKEARGIIIDLRNYPSDYLIYTLPEFLLPELKPFVKILVPDIHNPGSFSFAAPFKTGNVRSDYYRGKVVLLIDETTQSSSEYHAMAYRAAPNCMVIGTPSAGADGNVSEIILPGYLKTRFSGIGIFYPDGSPTQRTGIIPDIIVRPTVQGIIAGRDEILEKAKEVILQ</sequence>
<dbReference type="Gene3D" id="3.90.226.10">
    <property type="entry name" value="2-enoyl-CoA Hydratase, Chain A, domain 1"/>
    <property type="match status" value="1"/>
</dbReference>
<dbReference type="InterPro" id="IPR005151">
    <property type="entry name" value="Tail-specific_protease"/>
</dbReference>
<dbReference type="Proteomes" id="UP001325680">
    <property type="component" value="Chromosome"/>
</dbReference>
<dbReference type="Gene3D" id="3.30.750.44">
    <property type="match status" value="1"/>
</dbReference>
<feature type="domain" description="Tail specific protease" evidence="1">
    <location>
        <begin position="546"/>
        <end position="710"/>
    </location>
</feature>
<dbReference type="EMBL" id="CP139960">
    <property type="protein sequence ID" value="WQD38879.1"/>
    <property type="molecule type" value="Genomic_DNA"/>
</dbReference>
<evidence type="ECO:0000313" key="2">
    <source>
        <dbReference type="EMBL" id="WQD38879.1"/>
    </source>
</evidence>
<dbReference type="InterPro" id="IPR029045">
    <property type="entry name" value="ClpP/crotonase-like_dom_sf"/>
</dbReference>
<dbReference type="PROSITE" id="PS51257">
    <property type="entry name" value="PROKAR_LIPOPROTEIN"/>
    <property type="match status" value="1"/>
</dbReference>